<feature type="signal peptide" evidence="1">
    <location>
        <begin position="1"/>
        <end position="21"/>
    </location>
</feature>
<reference evidence="2 3" key="1">
    <citation type="journal article" date="2013" name="Int. J. Syst. Evol. Microbiol.">
        <title>Marinoscillum luteum sp. nov., isolated from marine sediment.</title>
        <authorList>
            <person name="Cha I.T."/>
            <person name="Park S.J."/>
            <person name="Kim S.J."/>
            <person name="Kim J.G."/>
            <person name="Jung M.Y."/>
            <person name="Shin K.S."/>
            <person name="Kwon K.K."/>
            <person name="Yang S.H."/>
            <person name="Seo Y.S."/>
            <person name="Rhee S.K."/>
        </authorList>
    </citation>
    <scope>NUCLEOTIDE SEQUENCE [LARGE SCALE GENOMIC DNA]</scope>
    <source>
        <strain evidence="2 3">KCTC 23939</strain>
    </source>
</reference>
<protein>
    <recommendedName>
        <fullName evidence="4">Secretion system C-terminal sorting domain-containing protein</fullName>
    </recommendedName>
</protein>
<evidence type="ECO:0000256" key="1">
    <source>
        <dbReference type="SAM" id="SignalP"/>
    </source>
</evidence>
<feature type="chain" id="PRO_5046952969" description="Secretion system C-terminal sorting domain-containing protein" evidence="1">
    <location>
        <begin position="22"/>
        <end position="380"/>
    </location>
</feature>
<evidence type="ECO:0000313" key="3">
    <source>
        <dbReference type="Proteomes" id="UP001610063"/>
    </source>
</evidence>
<dbReference type="RefSeq" id="WP_159581471.1">
    <property type="nucleotide sequence ID" value="NZ_JBIPKE010000020.1"/>
</dbReference>
<organism evidence="2 3">
    <name type="scientific">Marinoscillum luteum</name>
    <dbReference type="NCBI Taxonomy" id="861051"/>
    <lineage>
        <taxon>Bacteria</taxon>
        <taxon>Pseudomonadati</taxon>
        <taxon>Bacteroidota</taxon>
        <taxon>Cytophagia</taxon>
        <taxon>Cytophagales</taxon>
        <taxon>Reichenbachiellaceae</taxon>
        <taxon>Marinoscillum</taxon>
    </lineage>
</organism>
<name>A0ABW7NDE8_9BACT</name>
<sequence>MKKYTMIFSLLFYTLSGYSQSCTNPTGSVISGTNTNYNCHQYVKAALVKGWVNMSNGYPSNQSSIPNLSSATIETDNDFIRVCNNYEAKAISMNHAQNNADHSAVVLNGGMYSYDYGNLASTPGFGSQVYTHGHARSFTNACSHKFYSTTSDVSISGPSSVPTGATATYTLSAPSNISADHWGVNTTYFDILSSNSSSVTVKAKSSAGSGYVKVYLRTSCMSSGEFKPSKQKTVSVVADCTGTLNGGALYTFNNVSSGASNTVAMNLSSWTWVKTSGSPSYWYTGSGGKYMYFSLSSGCATFNAYNSSCNLTLTFCAYGGYTMQYDDNEPMEYQVHNLLTNKLERKGTAAPADEPEMLRDLPAGLYVLSIGNTKKKVLIK</sequence>
<dbReference type="Proteomes" id="UP001610063">
    <property type="component" value="Unassembled WGS sequence"/>
</dbReference>
<evidence type="ECO:0000313" key="2">
    <source>
        <dbReference type="EMBL" id="MFH6985616.1"/>
    </source>
</evidence>
<dbReference type="EMBL" id="JBIPKE010000020">
    <property type="protein sequence ID" value="MFH6985616.1"/>
    <property type="molecule type" value="Genomic_DNA"/>
</dbReference>
<keyword evidence="3" id="KW-1185">Reference proteome</keyword>
<proteinExistence type="predicted"/>
<evidence type="ECO:0008006" key="4">
    <source>
        <dbReference type="Google" id="ProtNLM"/>
    </source>
</evidence>
<gene>
    <name evidence="2" type="ORF">ACHKAR_19345</name>
</gene>
<comment type="caution">
    <text evidence="2">The sequence shown here is derived from an EMBL/GenBank/DDBJ whole genome shotgun (WGS) entry which is preliminary data.</text>
</comment>
<accession>A0ABW7NDE8</accession>
<keyword evidence="1" id="KW-0732">Signal</keyword>